<dbReference type="EMBL" id="JBHTMU010000053">
    <property type="protein sequence ID" value="MFD1344519.1"/>
    <property type="molecule type" value="Genomic_DNA"/>
</dbReference>
<protein>
    <submittedName>
        <fullName evidence="2">Glutamate ligase domain-containing protein</fullName>
    </submittedName>
</protein>
<dbReference type="GO" id="GO:0016874">
    <property type="term" value="F:ligase activity"/>
    <property type="evidence" value="ECO:0007669"/>
    <property type="project" value="UniProtKB-KW"/>
</dbReference>
<comment type="caution">
    <text evidence="2">The sequence shown here is derived from an EMBL/GenBank/DDBJ whole genome shotgun (WGS) entry which is preliminary data.</text>
</comment>
<dbReference type="Proteomes" id="UP001597135">
    <property type="component" value="Unassembled WGS sequence"/>
</dbReference>
<keyword evidence="3" id="KW-1185">Reference proteome</keyword>
<feature type="domain" description="Mur ligase C-terminal" evidence="1">
    <location>
        <begin position="11"/>
        <end position="118"/>
    </location>
</feature>
<accession>A0ABW3ZNA9</accession>
<dbReference type="SUPFAM" id="SSF53244">
    <property type="entry name" value="MurD-like peptide ligases, peptide-binding domain"/>
    <property type="match status" value="1"/>
</dbReference>
<dbReference type="InterPro" id="IPR004101">
    <property type="entry name" value="Mur_ligase_C"/>
</dbReference>
<dbReference type="RefSeq" id="WP_386806099.1">
    <property type="nucleotide sequence ID" value="NZ_JBHTMU010000053.1"/>
</dbReference>
<evidence type="ECO:0000313" key="2">
    <source>
        <dbReference type="EMBL" id="MFD1344519.1"/>
    </source>
</evidence>
<proteinExistence type="predicted"/>
<dbReference type="InterPro" id="IPR036615">
    <property type="entry name" value="Mur_ligase_C_dom_sf"/>
</dbReference>
<keyword evidence="2" id="KW-0436">Ligase</keyword>
<evidence type="ECO:0000259" key="1">
    <source>
        <dbReference type="Pfam" id="PF02875"/>
    </source>
</evidence>
<dbReference type="Pfam" id="PF02875">
    <property type="entry name" value="Mur_ligase_C"/>
    <property type="match status" value="1"/>
</dbReference>
<gene>
    <name evidence="2" type="ORF">ACFQ4E_18960</name>
</gene>
<evidence type="ECO:0000313" key="3">
    <source>
        <dbReference type="Proteomes" id="UP001597135"/>
    </source>
</evidence>
<sequence>GPLAEAAPEAQLWLDGGHNPAAGEALAAHLAATPRETHLICGMMNTKDVTGYLRPLASQAGRLIAVSIPGETNTLPADDTARIAASVGFQAETAPDVATALQRLVKTAPSARILICGSLYLAGTVLRENG</sequence>
<feature type="non-terminal residue" evidence="2">
    <location>
        <position position="1"/>
    </location>
</feature>
<reference evidence="3" key="1">
    <citation type="journal article" date="2019" name="Int. J. Syst. Evol. Microbiol.">
        <title>The Global Catalogue of Microorganisms (GCM) 10K type strain sequencing project: providing services to taxonomists for standard genome sequencing and annotation.</title>
        <authorList>
            <consortium name="The Broad Institute Genomics Platform"/>
            <consortium name="The Broad Institute Genome Sequencing Center for Infectious Disease"/>
            <person name="Wu L."/>
            <person name="Ma J."/>
        </authorList>
    </citation>
    <scope>NUCLEOTIDE SEQUENCE [LARGE SCALE GENOMIC DNA]</scope>
    <source>
        <strain evidence="3">CCUG 62953</strain>
    </source>
</reference>
<name>A0ABW3ZNA9_9RHOB</name>
<organism evidence="2 3">
    <name type="scientific">Litorisediminicola beolgyonensis</name>
    <dbReference type="NCBI Taxonomy" id="1173614"/>
    <lineage>
        <taxon>Bacteria</taxon>
        <taxon>Pseudomonadati</taxon>
        <taxon>Pseudomonadota</taxon>
        <taxon>Alphaproteobacteria</taxon>
        <taxon>Rhodobacterales</taxon>
        <taxon>Paracoccaceae</taxon>
        <taxon>Litorisediminicola</taxon>
    </lineage>
</organism>
<dbReference type="Gene3D" id="3.90.190.20">
    <property type="entry name" value="Mur ligase, C-terminal domain"/>
    <property type="match status" value="1"/>
</dbReference>